<evidence type="ECO:0000313" key="4">
    <source>
        <dbReference type="EMBL" id="MBC5727300.1"/>
    </source>
</evidence>
<organism evidence="4 5">
    <name type="scientific">Ruminococcus intestinalis</name>
    <dbReference type="NCBI Taxonomy" id="2763066"/>
    <lineage>
        <taxon>Bacteria</taxon>
        <taxon>Bacillati</taxon>
        <taxon>Bacillota</taxon>
        <taxon>Clostridia</taxon>
        <taxon>Eubacteriales</taxon>
        <taxon>Oscillospiraceae</taxon>
        <taxon>Ruminococcus</taxon>
    </lineage>
</organism>
<dbReference type="InterPro" id="IPR050624">
    <property type="entry name" value="HTH-type_Tx_Regulator"/>
</dbReference>
<dbReference type="PROSITE" id="PS50977">
    <property type="entry name" value="HTH_TETR_2"/>
    <property type="match status" value="1"/>
</dbReference>
<sequence>MIKKTFYNLPYEKRKRITDAVIKEFMERPNEKVSINRIIKTAEISRGSFYQYFDDKVDLIEIITKTMFDESSNKAKEILKLSCGDLFVMYIKMFDYFDDYSSQKQTMKIMRNIVDSFKANDDLVSEYLKNRFNIALSNNEIYLMVDRQNLKFQDNESVKCLIEILTQVLKNAIFDVFVAGSDREEVRERLIKKIDIIKQGAVK</sequence>
<dbReference type="EMBL" id="JACOPS010000001">
    <property type="protein sequence ID" value="MBC5727300.1"/>
    <property type="molecule type" value="Genomic_DNA"/>
</dbReference>
<evidence type="ECO:0000259" key="3">
    <source>
        <dbReference type="PROSITE" id="PS50977"/>
    </source>
</evidence>
<name>A0ABR7HIF2_9FIRM</name>
<dbReference type="Gene3D" id="1.10.357.10">
    <property type="entry name" value="Tetracycline Repressor, domain 2"/>
    <property type="match status" value="1"/>
</dbReference>
<dbReference type="SUPFAM" id="SSF46689">
    <property type="entry name" value="Homeodomain-like"/>
    <property type="match status" value="1"/>
</dbReference>
<feature type="domain" description="HTH tetR-type" evidence="3">
    <location>
        <begin position="11"/>
        <end position="71"/>
    </location>
</feature>
<dbReference type="Proteomes" id="UP000636755">
    <property type="component" value="Unassembled WGS sequence"/>
</dbReference>
<reference evidence="4 5" key="1">
    <citation type="submission" date="2020-08" db="EMBL/GenBank/DDBJ databases">
        <title>Genome public.</title>
        <authorList>
            <person name="Liu C."/>
            <person name="Sun Q."/>
        </authorList>
    </citation>
    <scope>NUCLEOTIDE SEQUENCE [LARGE SCALE GENOMIC DNA]</scope>
    <source>
        <strain evidence="4 5">NSJ-71</strain>
    </source>
</reference>
<evidence type="ECO:0000256" key="2">
    <source>
        <dbReference type="PROSITE-ProRule" id="PRU00335"/>
    </source>
</evidence>
<dbReference type="RefSeq" id="WP_186934643.1">
    <property type="nucleotide sequence ID" value="NZ_JACOPS010000001.1"/>
</dbReference>
<dbReference type="PANTHER" id="PTHR43479">
    <property type="entry name" value="ACREF/ENVCD OPERON REPRESSOR-RELATED"/>
    <property type="match status" value="1"/>
</dbReference>
<gene>
    <name evidence="4" type="ORF">H8R91_01895</name>
</gene>
<evidence type="ECO:0000256" key="1">
    <source>
        <dbReference type="ARBA" id="ARBA00023125"/>
    </source>
</evidence>
<feature type="DNA-binding region" description="H-T-H motif" evidence="2">
    <location>
        <begin position="34"/>
        <end position="53"/>
    </location>
</feature>
<keyword evidence="5" id="KW-1185">Reference proteome</keyword>
<proteinExistence type="predicted"/>
<dbReference type="InterPro" id="IPR009057">
    <property type="entry name" value="Homeodomain-like_sf"/>
</dbReference>
<evidence type="ECO:0000313" key="5">
    <source>
        <dbReference type="Proteomes" id="UP000636755"/>
    </source>
</evidence>
<dbReference type="PANTHER" id="PTHR43479:SF11">
    <property type="entry name" value="ACREF_ENVCD OPERON REPRESSOR-RELATED"/>
    <property type="match status" value="1"/>
</dbReference>
<accession>A0ABR7HIF2</accession>
<dbReference type="InterPro" id="IPR001647">
    <property type="entry name" value="HTH_TetR"/>
</dbReference>
<dbReference type="Pfam" id="PF17924">
    <property type="entry name" value="TetR_C_19"/>
    <property type="match status" value="1"/>
</dbReference>
<keyword evidence="1 2" id="KW-0238">DNA-binding</keyword>
<protein>
    <submittedName>
        <fullName evidence="4">TetR family transcriptional regulator</fullName>
    </submittedName>
</protein>
<dbReference type="Pfam" id="PF00440">
    <property type="entry name" value="TetR_N"/>
    <property type="match status" value="1"/>
</dbReference>
<comment type="caution">
    <text evidence="4">The sequence shown here is derived from an EMBL/GenBank/DDBJ whole genome shotgun (WGS) entry which is preliminary data.</text>
</comment>